<name>A0A6N8IXX9_9BURK</name>
<feature type="transmembrane region" description="Helical" evidence="1">
    <location>
        <begin position="121"/>
        <end position="146"/>
    </location>
</feature>
<evidence type="ECO:0000313" key="4">
    <source>
        <dbReference type="EMBL" id="MVQ31492.1"/>
    </source>
</evidence>
<dbReference type="InterPro" id="IPR039447">
    <property type="entry name" value="UreH-like_TM_dom"/>
</dbReference>
<evidence type="ECO:0000259" key="3">
    <source>
        <dbReference type="Pfam" id="PF13386"/>
    </source>
</evidence>
<gene>
    <name evidence="4" type="ORF">GON04_18690</name>
</gene>
<evidence type="ECO:0000256" key="2">
    <source>
        <dbReference type="SAM" id="SignalP"/>
    </source>
</evidence>
<dbReference type="PANTHER" id="PTHR42208:SF1">
    <property type="entry name" value="HEAVY METAL TRANSPORTER"/>
    <property type="match status" value="1"/>
</dbReference>
<keyword evidence="1" id="KW-1133">Transmembrane helix</keyword>
<dbReference type="AlphaFoldDB" id="A0A6N8IXX9"/>
<feature type="transmembrane region" description="Helical" evidence="1">
    <location>
        <begin position="195"/>
        <end position="212"/>
    </location>
</feature>
<dbReference type="PANTHER" id="PTHR42208">
    <property type="entry name" value="HEAVY METAL TRANSPORTER-RELATED"/>
    <property type="match status" value="1"/>
</dbReference>
<comment type="caution">
    <text evidence="4">The sequence shown here is derived from an EMBL/GenBank/DDBJ whole genome shotgun (WGS) entry which is preliminary data.</text>
</comment>
<protein>
    <submittedName>
        <fullName evidence="4">Sulfite exporter TauE/SafE family protein</fullName>
    </submittedName>
</protein>
<keyword evidence="2" id="KW-0732">Signal</keyword>
<dbReference type="Proteomes" id="UP000469385">
    <property type="component" value="Unassembled WGS sequence"/>
</dbReference>
<feature type="transmembrane region" description="Helical" evidence="1">
    <location>
        <begin position="81"/>
        <end position="100"/>
    </location>
</feature>
<reference evidence="4 5" key="1">
    <citation type="submission" date="2019-12" db="EMBL/GenBank/DDBJ databases">
        <authorList>
            <person name="Huq M.A."/>
        </authorList>
    </citation>
    <scope>NUCLEOTIDE SEQUENCE [LARGE SCALE GENOMIC DNA]</scope>
    <source>
        <strain evidence="4 5">MAH-25</strain>
    </source>
</reference>
<organism evidence="4 5">
    <name type="scientific">Ramlibacter pinisoli</name>
    <dbReference type="NCBI Taxonomy" id="2682844"/>
    <lineage>
        <taxon>Bacteria</taxon>
        <taxon>Pseudomonadati</taxon>
        <taxon>Pseudomonadota</taxon>
        <taxon>Betaproteobacteria</taxon>
        <taxon>Burkholderiales</taxon>
        <taxon>Comamonadaceae</taxon>
        <taxon>Ramlibacter</taxon>
    </lineage>
</organism>
<accession>A0A6N8IXX9</accession>
<keyword evidence="1" id="KW-0812">Transmembrane</keyword>
<proteinExistence type="predicted"/>
<feature type="domain" description="Urease accessory protein UreH-like transmembrane" evidence="3">
    <location>
        <begin position="8"/>
        <end position="204"/>
    </location>
</feature>
<evidence type="ECO:0000256" key="1">
    <source>
        <dbReference type="SAM" id="Phobius"/>
    </source>
</evidence>
<evidence type="ECO:0000313" key="5">
    <source>
        <dbReference type="Proteomes" id="UP000469385"/>
    </source>
</evidence>
<dbReference type="EMBL" id="WSEL01000009">
    <property type="protein sequence ID" value="MVQ31492.1"/>
    <property type="molecule type" value="Genomic_DNA"/>
</dbReference>
<keyword evidence="1" id="KW-0472">Membrane</keyword>
<keyword evidence="5" id="KW-1185">Reference proteome</keyword>
<feature type="signal peptide" evidence="2">
    <location>
        <begin position="1"/>
        <end position="21"/>
    </location>
</feature>
<sequence length="227" mass="23321">MATTLVATAFLMGLAGGPHCAAMCGAACAGIARAGAGSPAGRAWTFQAGRLLGYSAAGATVALAAQSLSWMAQQTAALRPAWTLLHLAVFGWGLALLVLARQPAWMDSAGRSVWSRVRPWVGGRGGVFGAGLLWTFMPCGLLYSALLVASLAGGPLDGALAMALFASGSALSLWAAPRLFAVLRERGDRWRRDGGTRLAGAALAGVSAWALWADTAHRIAEWCATAL</sequence>
<dbReference type="Pfam" id="PF13386">
    <property type="entry name" value="DsbD_2"/>
    <property type="match status" value="1"/>
</dbReference>
<dbReference type="RefSeq" id="WP_157399537.1">
    <property type="nucleotide sequence ID" value="NZ_WSEL01000009.1"/>
</dbReference>
<feature type="transmembrane region" description="Helical" evidence="1">
    <location>
        <begin position="158"/>
        <end position="183"/>
    </location>
</feature>
<feature type="chain" id="PRO_5026957118" evidence="2">
    <location>
        <begin position="22"/>
        <end position="227"/>
    </location>
</feature>